<keyword evidence="3" id="KW-1185">Reference proteome</keyword>
<evidence type="ECO:0000313" key="2">
    <source>
        <dbReference type="EMBL" id="WDD98015.1"/>
    </source>
</evidence>
<sequence length="120" mass="13319">MDATDDQRKKNRANLSEKFSPYQSLMVILLISMLVFASVLLYPSKISEQFNFPSLSLWQYNSETSLLPKSSGEKVVKDKLESSSFMTSEQVNLGQLLLELANAKNSGTSTSYNQPMGQGA</sequence>
<keyword evidence="1" id="KW-0472">Membrane</keyword>
<feature type="transmembrane region" description="Helical" evidence="1">
    <location>
        <begin position="22"/>
        <end position="42"/>
    </location>
</feature>
<gene>
    <name evidence="2" type="ORF">SG35_022450</name>
</gene>
<dbReference type="EMBL" id="CP059735">
    <property type="protein sequence ID" value="WDD98015.1"/>
    <property type="molecule type" value="Genomic_DNA"/>
</dbReference>
<keyword evidence="1" id="KW-0812">Transmembrane</keyword>
<dbReference type="RefSeq" id="WP_044830381.1">
    <property type="nucleotide sequence ID" value="NZ_CP059735.1"/>
</dbReference>
<reference evidence="2 3" key="2">
    <citation type="journal article" date="2022" name="Mar. Drugs">
        <title>Bioassay-Guided Fractionation Leads to the Detection of Cholic Acid Generated by the Rare Thalassomonas sp.</title>
        <authorList>
            <person name="Pheiffer F."/>
            <person name="Schneider Y.K."/>
            <person name="Hansen E.H."/>
            <person name="Andersen J.H."/>
            <person name="Isaksson J."/>
            <person name="Busche T."/>
            <person name="R C."/>
            <person name="Kalinowski J."/>
            <person name="Zyl L.V."/>
            <person name="Trindade M."/>
        </authorList>
    </citation>
    <scope>NUCLEOTIDE SEQUENCE [LARGE SCALE GENOMIC DNA]</scope>
    <source>
        <strain evidence="2 3">A5K-106</strain>
    </source>
</reference>
<dbReference type="KEGG" id="tact:SG35_022450"/>
<protein>
    <submittedName>
        <fullName evidence="2">Uncharacterized protein</fullName>
    </submittedName>
</protein>
<reference evidence="2 3" key="1">
    <citation type="journal article" date="2015" name="Genome Announc.">
        <title>Draft Genome Sequences of Marine Isolates of Thalassomonas viridans and Thalassomonas actiniarum.</title>
        <authorList>
            <person name="Olonade I."/>
            <person name="van Zyl L.J."/>
            <person name="Trindade M."/>
        </authorList>
    </citation>
    <scope>NUCLEOTIDE SEQUENCE [LARGE SCALE GENOMIC DNA]</scope>
    <source>
        <strain evidence="2 3">A5K-106</strain>
    </source>
</reference>
<accession>A0AAE9YMP2</accession>
<evidence type="ECO:0000256" key="1">
    <source>
        <dbReference type="SAM" id="Phobius"/>
    </source>
</evidence>
<dbReference type="AlphaFoldDB" id="A0AAE9YMP2"/>
<name>A0AAE9YMP2_9GAMM</name>
<keyword evidence="1" id="KW-1133">Transmembrane helix</keyword>
<evidence type="ECO:0000313" key="3">
    <source>
        <dbReference type="Proteomes" id="UP000032568"/>
    </source>
</evidence>
<dbReference type="Proteomes" id="UP000032568">
    <property type="component" value="Chromosome"/>
</dbReference>
<proteinExistence type="predicted"/>
<organism evidence="2 3">
    <name type="scientific">Thalassomonas actiniarum</name>
    <dbReference type="NCBI Taxonomy" id="485447"/>
    <lineage>
        <taxon>Bacteria</taxon>
        <taxon>Pseudomonadati</taxon>
        <taxon>Pseudomonadota</taxon>
        <taxon>Gammaproteobacteria</taxon>
        <taxon>Alteromonadales</taxon>
        <taxon>Colwelliaceae</taxon>
        <taxon>Thalassomonas</taxon>
    </lineage>
</organism>